<organism evidence="1 2">
    <name type="scientific">Coemansia aciculifera</name>
    <dbReference type="NCBI Taxonomy" id="417176"/>
    <lineage>
        <taxon>Eukaryota</taxon>
        <taxon>Fungi</taxon>
        <taxon>Fungi incertae sedis</taxon>
        <taxon>Zoopagomycota</taxon>
        <taxon>Kickxellomycotina</taxon>
        <taxon>Kickxellomycetes</taxon>
        <taxon>Kickxellales</taxon>
        <taxon>Kickxellaceae</taxon>
        <taxon>Coemansia</taxon>
    </lineage>
</organism>
<accession>A0ACC1M4R7</accession>
<keyword evidence="2" id="KW-1185">Reference proteome</keyword>
<comment type="caution">
    <text evidence="1">The sequence shown here is derived from an EMBL/GenBank/DDBJ whole genome shotgun (WGS) entry which is preliminary data.</text>
</comment>
<evidence type="ECO:0000313" key="1">
    <source>
        <dbReference type="EMBL" id="KAJ2896531.1"/>
    </source>
</evidence>
<gene>
    <name evidence="1" type="ORF">IWW38_001996</name>
</gene>
<proteinExistence type="predicted"/>
<sequence length="411" mass="45454">MSALSPFQTLPLHVVDIIVGHVVGCSRLEFDGVTTGTNAYKMLLRPLQWVCCNFRAVAHLLYHSDLELILFSTPCSTGDLNDSHIDYLYLAKKIRIRVDERGIYSGEALEVLTQAPFEVCAFPLARSLMFAFGTDPVYNDMALDSLQIDTNIRLFAQRVKKISPAVKEIGVVIEQDASDGSHPCLGRLVSHLFQSVSRIVLDIRPVLIASVVLQLDWIRNLTHMTYTTDTLGQQPVELVRQNASTLEYLVLTYGQESVDSSLFASPDGGSVAFPHLHTLKMLCASFDSDEPRRISTDGILFPRLCSLKLNCHYPFGDDTIFRGNSATLECLDLYLDAATVFILRKHRVFTPTSHPRLQCVNIEVDELPISDSFATVTEAMQSMQSIGPGAVVRGISTSPPRGEILPALALL</sequence>
<protein>
    <submittedName>
        <fullName evidence="1">Uncharacterized protein</fullName>
    </submittedName>
</protein>
<dbReference type="EMBL" id="JANBVB010000188">
    <property type="protein sequence ID" value="KAJ2896531.1"/>
    <property type="molecule type" value="Genomic_DNA"/>
</dbReference>
<reference evidence="1" key="1">
    <citation type="submission" date="2022-07" db="EMBL/GenBank/DDBJ databases">
        <title>Phylogenomic reconstructions and comparative analyses of Kickxellomycotina fungi.</title>
        <authorList>
            <person name="Reynolds N.K."/>
            <person name="Stajich J.E."/>
            <person name="Barry K."/>
            <person name="Grigoriev I.V."/>
            <person name="Crous P."/>
            <person name="Smith M.E."/>
        </authorList>
    </citation>
    <scope>NUCLEOTIDE SEQUENCE</scope>
    <source>
        <strain evidence="1">CBS 190363</strain>
    </source>
</reference>
<dbReference type="Proteomes" id="UP001139981">
    <property type="component" value="Unassembled WGS sequence"/>
</dbReference>
<name>A0ACC1M4R7_9FUNG</name>
<evidence type="ECO:0000313" key="2">
    <source>
        <dbReference type="Proteomes" id="UP001139981"/>
    </source>
</evidence>